<organism evidence="2 3">
    <name type="scientific">Winogradskyella ouciana</name>
    <dbReference type="NCBI Taxonomy" id="2608631"/>
    <lineage>
        <taxon>Bacteria</taxon>
        <taxon>Pseudomonadati</taxon>
        <taxon>Bacteroidota</taxon>
        <taxon>Flavobacteriia</taxon>
        <taxon>Flavobacteriales</taxon>
        <taxon>Flavobacteriaceae</taxon>
        <taxon>Winogradskyella</taxon>
    </lineage>
</organism>
<proteinExistence type="predicted"/>
<comment type="caution">
    <text evidence="2">The sequence shown here is derived from an EMBL/GenBank/DDBJ whole genome shotgun (WGS) entry which is preliminary data.</text>
</comment>
<dbReference type="Proteomes" id="UP000447545">
    <property type="component" value="Unassembled WGS sequence"/>
</dbReference>
<reference evidence="2 3" key="1">
    <citation type="submission" date="2019-11" db="EMBL/GenBank/DDBJ databases">
        <title>Winogradskyella ouciana sp. nov., isolated from the hadal seawater of the Mariana Trench.</title>
        <authorList>
            <person name="Liu R."/>
        </authorList>
    </citation>
    <scope>NUCLEOTIDE SEQUENCE [LARGE SCALE GENOMIC DNA]</scope>
    <source>
        <strain evidence="2 3">ZXX205</strain>
    </source>
</reference>
<keyword evidence="1" id="KW-0812">Transmembrane</keyword>
<name>A0A7K1GDV6_9FLAO</name>
<dbReference type="EMBL" id="WJYA01000006">
    <property type="protein sequence ID" value="MTE27281.1"/>
    <property type="molecule type" value="Genomic_DNA"/>
</dbReference>
<accession>A0A7K1GDV6</accession>
<keyword evidence="3" id="KW-1185">Reference proteome</keyword>
<evidence type="ECO:0000313" key="2">
    <source>
        <dbReference type="EMBL" id="MTE27281.1"/>
    </source>
</evidence>
<evidence type="ECO:0000313" key="3">
    <source>
        <dbReference type="Proteomes" id="UP000447545"/>
    </source>
</evidence>
<dbReference type="RefSeq" id="WP_155089308.1">
    <property type="nucleotide sequence ID" value="NZ_WJYA01000006.1"/>
</dbReference>
<evidence type="ECO:0000256" key="1">
    <source>
        <dbReference type="SAM" id="Phobius"/>
    </source>
</evidence>
<sequence>MQKIKFIFKLLLAIATLFFTYIYISSIYVLPWEKQEAIEATIEMGGLDELPQGIKNLSIKKRGSIFTRQYIIEFELDNAKEIDNWIKRSKRLKDNIPKIKGNTKTFEIYPGENDSYGGEVEINDNKIRIDMSWS</sequence>
<feature type="transmembrane region" description="Helical" evidence="1">
    <location>
        <begin position="6"/>
        <end position="24"/>
    </location>
</feature>
<keyword evidence="1" id="KW-1133">Transmembrane helix</keyword>
<dbReference type="AlphaFoldDB" id="A0A7K1GDV6"/>
<gene>
    <name evidence="2" type="ORF">F1003_10115</name>
</gene>
<keyword evidence="1" id="KW-0472">Membrane</keyword>
<protein>
    <submittedName>
        <fullName evidence="2">Uncharacterized protein</fullName>
    </submittedName>
</protein>